<gene>
    <name evidence="2" type="ORF">G5C60_39180</name>
</gene>
<reference evidence="2 3" key="1">
    <citation type="submission" date="2020-02" db="EMBL/GenBank/DDBJ databases">
        <title>Whole-genome analyses of novel actinobacteria.</title>
        <authorList>
            <person name="Sahin N."/>
            <person name="Gencbay T."/>
        </authorList>
    </citation>
    <scope>NUCLEOTIDE SEQUENCE [LARGE SCALE GENOMIC DNA]</scope>
    <source>
        <strain evidence="2 3">HC44</strain>
    </source>
</reference>
<evidence type="ECO:0000313" key="2">
    <source>
        <dbReference type="EMBL" id="NGO13464.1"/>
    </source>
</evidence>
<accession>A0A6G4VI33</accession>
<protein>
    <submittedName>
        <fullName evidence="2">Uncharacterized protein</fullName>
    </submittedName>
</protein>
<dbReference type="EMBL" id="JAAKZY010000190">
    <property type="protein sequence ID" value="NGO13464.1"/>
    <property type="molecule type" value="Genomic_DNA"/>
</dbReference>
<proteinExistence type="predicted"/>
<evidence type="ECO:0000256" key="1">
    <source>
        <dbReference type="SAM" id="MobiDB-lite"/>
    </source>
</evidence>
<comment type="caution">
    <text evidence="2">The sequence shown here is derived from an EMBL/GenBank/DDBJ whole genome shotgun (WGS) entry which is preliminary data.</text>
</comment>
<keyword evidence="3" id="KW-1185">Reference proteome</keyword>
<evidence type="ECO:0000313" key="3">
    <source>
        <dbReference type="Proteomes" id="UP000472335"/>
    </source>
</evidence>
<dbReference type="Proteomes" id="UP000472335">
    <property type="component" value="Unassembled WGS sequence"/>
</dbReference>
<dbReference type="AlphaFoldDB" id="A0A6G4VI33"/>
<name>A0A6G4VI33_9ACTN</name>
<dbReference type="RefSeq" id="WP_165266917.1">
    <property type="nucleotide sequence ID" value="NZ_JAAKZY010000190.1"/>
</dbReference>
<feature type="region of interest" description="Disordered" evidence="1">
    <location>
        <begin position="1"/>
        <end position="21"/>
    </location>
</feature>
<organism evidence="2 3">
    <name type="scientific">Streptomyces scabichelini</name>
    <dbReference type="NCBI Taxonomy" id="2711217"/>
    <lineage>
        <taxon>Bacteria</taxon>
        <taxon>Bacillati</taxon>
        <taxon>Actinomycetota</taxon>
        <taxon>Actinomycetes</taxon>
        <taxon>Kitasatosporales</taxon>
        <taxon>Streptomycetaceae</taxon>
        <taxon>Streptomyces</taxon>
    </lineage>
</organism>
<sequence length="70" mass="7872">MRWRRDVSSETAPCEDDSKVRTAHLPPTMVSLRNLAIGTHRQDGRTDIAVALCHTARDYRRPRSVLGLTG</sequence>